<accession>A0A5J5D076</accession>
<name>A0A5J5D076_9PERO</name>
<evidence type="ECO:0000313" key="1">
    <source>
        <dbReference type="EMBL" id="KAA8586839.1"/>
    </source>
</evidence>
<comment type="caution">
    <text evidence="1">The sequence shown here is derived from an EMBL/GenBank/DDBJ whole genome shotgun (WGS) entry which is preliminary data.</text>
</comment>
<dbReference type="EMBL" id="VOFY01000013">
    <property type="protein sequence ID" value="KAA8586839.1"/>
    <property type="molecule type" value="Genomic_DNA"/>
</dbReference>
<protein>
    <submittedName>
        <fullName evidence="1">Uncharacterized protein</fullName>
    </submittedName>
</protein>
<evidence type="ECO:0000313" key="2">
    <source>
        <dbReference type="Proteomes" id="UP000327493"/>
    </source>
</evidence>
<organism evidence="1 2">
    <name type="scientific">Etheostoma spectabile</name>
    <name type="common">orangethroat darter</name>
    <dbReference type="NCBI Taxonomy" id="54343"/>
    <lineage>
        <taxon>Eukaryota</taxon>
        <taxon>Metazoa</taxon>
        <taxon>Chordata</taxon>
        <taxon>Craniata</taxon>
        <taxon>Vertebrata</taxon>
        <taxon>Euteleostomi</taxon>
        <taxon>Actinopterygii</taxon>
        <taxon>Neopterygii</taxon>
        <taxon>Teleostei</taxon>
        <taxon>Neoteleostei</taxon>
        <taxon>Acanthomorphata</taxon>
        <taxon>Eupercaria</taxon>
        <taxon>Perciformes</taxon>
        <taxon>Percoidei</taxon>
        <taxon>Percidae</taxon>
        <taxon>Etheostomatinae</taxon>
        <taxon>Etheostoma</taxon>
    </lineage>
</organism>
<proteinExistence type="predicted"/>
<gene>
    <name evidence="1" type="ORF">FQN60_000675</name>
</gene>
<sequence>MGDGAGGRGVCQSTEGLYFDYGAFVVMGDGRRGGATCTMALGQRQSDAVARCCPRF</sequence>
<dbReference type="AlphaFoldDB" id="A0A5J5D076"/>
<dbReference type="Proteomes" id="UP000327493">
    <property type="component" value="Chromosome 13"/>
</dbReference>
<keyword evidence="2" id="KW-1185">Reference proteome</keyword>
<reference evidence="1 2" key="1">
    <citation type="submission" date="2019-08" db="EMBL/GenBank/DDBJ databases">
        <title>A chromosome-level genome assembly, high-density linkage maps, and genome scans reveal the genomic architecture of hybrid incompatibilities underlying speciation via character displacement in darters (Percidae: Etheostominae).</title>
        <authorList>
            <person name="Moran R.L."/>
            <person name="Catchen J.M."/>
            <person name="Fuller R.C."/>
        </authorList>
    </citation>
    <scope>NUCLEOTIDE SEQUENCE [LARGE SCALE GENOMIC DNA]</scope>
    <source>
        <strain evidence="1">EspeVRDwgs_2016</strain>
        <tissue evidence="1">Muscle</tissue>
    </source>
</reference>